<dbReference type="SUPFAM" id="SSF56300">
    <property type="entry name" value="Metallo-dependent phosphatases"/>
    <property type="match status" value="1"/>
</dbReference>
<dbReference type="KEGG" id="dba:Dbac_3372"/>
<accession>C7LPW2</accession>
<dbReference type="PIRSF" id="PIRSF004789">
    <property type="entry name" value="DR1281"/>
    <property type="match status" value="1"/>
</dbReference>
<feature type="binding site" evidence="2">
    <location>
        <position position="151"/>
    </location>
    <ligand>
        <name>Fe cation</name>
        <dbReference type="ChEBI" id="CHEBI:24875"/>
        <label>2</label>
    </ligand>
</feature>
<protein>
    <submittedName>
        <fullName evidence="3">Metallophosphoesterase</fullName>
    </submittedName>
</protein>
<keyword evidence="4" id="KW-1185">Reference proteome</keyword>
<feature type="binding site" evidence="2">
    <location>
        <position position="39"/>
    </location>
    <ligand>
        <name>Fe cation</name>
        <dbReference type="ChEBI" id="CHEBI:24875"/>
        <label>2</label>
    </ligand>
</feature>
<dbReference type="GO" id="GO:0046872">
    <property type="term" value="F:metal ion binding"/>
    <property type="evidence" value="ECO:0007669"/>
    <property type="project" value="UniProtKB-KW"/>
</dbReference>
<feature type="binding site" evidence="2">
    <location>
        <position position="178"/>
    </location>
    <ligand>
        <name>Fe cation</name>
        <dbReference type="ChEBI" id="CHEBI:24875"/>
        <label>1</label>
    </ligand>
</feature>
<reference evidence="3 4" key="1">
    <citation type="journal article" date="2009" name="Stand. Genomic Sci.">
        <title>Complete genome sequence of Desulfomicrobium baculatum type strain (X).</title>
        <authorList>
            <person name="Copeland A."/>
            <person name="Spring S."/>
            <person name="Goker M."/>
            <person name="Schneider S."/>
            <person name="Lapidus A."/>
            <person name="Del Rio T.G."/>
            <person name="Tice H."/>
            <person name="Cheng J.F."/>
            <person name="Chen F."/>
            <person name="Nolan M."/>
            <person name="Bruce D."/>
            <person name="Goodwin L."/>
            <person name="Pitluck S."/>
            <person name="Ivanova N."/>
            <person name="Mavrommatis K."/>
            <person name="Ovchinnikova G."/>
            <person name="Pati A."/>
            <person name="Chen A."/>
            <person name="Palaniappan K."/>
            <person name="Land M."/>
            <person name="Hauser L."/>
            <person name="Chang Y.J."/>
            <person name="Jeffries C.C."/>
            <person name="Meincke L."/>
            <person name="Sims D."/>
            <person name="Brettin T."/>
            <person name="Detter J.C."/>
            <person name="Han C."/>
            <person name="Chain P."/>
            <person name="Bristow J."/>
            <person name="Eisen J.A."/>
            <person name="Markowitz V."/>
            <person name="Hugenholtz P."/>
            <person name="Kyrpides N.C."/>
            <person name="Klenk H.P."/>
            <person name="Lucas S."/>
        </authorList>
    </citation>
    <scope>NUCLEOTIDE SEQUENCE [LARGE SCALE GENOMIC DNA]</scope>
    <source>
        <strain evidence="4">DSM 4028 / VKM B-1378 / X</strain>
    </source>
</reference>
<dbReference type="InterPro" id="IPR029052">
    <property type="entry name" value="Metallo-depent_PP-like"/>
</dbReference>
<dbReference type="HOGENOM" id="CLU_068238_0_0_7"/>
<sequence>MRLLFLGDIVGNSGRQMVKDHLPRLRRELELDVVLANGENASGGLGLSAKSAQELHRCGVDVLTTGNHVWKFPDIRPALHNEPWLLRPANYPASAPGRGAGVYELGENLPPLMVVNLQGRTFMEAIDCPFTVAENLVAQAPPEAVIVIDMHAEATSEKRALAHMLRGRVQAVLGTHTHVQTNDAYIFDGITGYISDLGMCGPEDSCLGMDSDIILRRFRTGLPQRFELAKGPCMLNGALMEVVDGQCREITAWQYRAS</sequence>
<feature type="binding site" evidence="2">
    <location>
        <position position="40"/>
    </location>
    <ligand>
        <name>Fe cation</name>
        <dbReference type="ChEBI" id="CHEBI:24875"/>
        <label>1</label>
    </ligand>
</feature>
<dbReference type="PANTHER" id="PTHR36303">
    <property type="entry name" value="2',3'-CYCLIC-NUCLEOTIDE 2'-PHOSPHODIESTERASE"/>
    <property type="match status" value="1"/>
</dbReference>
<evidence type="ECO:0000313" key="4">
    <source>
        <dbReference type="Proteomes" id="UP000002216"/>
    </source>
</evidence>
<evidence type="ECO:0000256" key="2">
    <source>
        <dbReference type="PIRSR" id="PIRSR004789-51"/>
    </source>
</evidence>
<dbReference type="STRING" id="525897.Dbac_3372"/>
<dbReference type="InterPro" id="IPR005235">
    <property type="entry name" value="YmdB-like"/>
</dbReference>
<dbReference type="RefSeq" id="WP_015775531.1">
    <property type="nucleotide sequence ID" value="NC_013173.1"/>
</dbReference>
<dbReference type="Gene3D" id="3.60.21.10">
    <property type="match status" value="1"/>
</dbReference>
<gene>
    <name evidence="3" type="ordered locus">Dbac_3372</name>
</gene>
<dbReference type="GO" id="GO:0004113">
    <property type="term" value="F:2',3'-cyclic-nucleotide 3'-phosphodiesterase activity"/>
    <property type="evidence" value="ECO:0007669"/>
    <property type="project" value="TreeGrafter"/>
</dbReference>
<dbReference type="Proteomes" id="UP000002216">
    <property type="component" value="Chromosome"/>
</dbReference>
<evidence type="ECO:0000256" key="1">
    <source>
        <dbReference type="PIRSR" id="PIRSR004789-50"/>
    </source>
</evidence>
<dbReference type="PANTHER" id="PTHR36303:SF1">
    <property type="entry name" value="2',3'-CYCLIC-NUCLEOTIDE 2'-PHOSPHODIESTERASE"/>
    <property type="match status" value="1"/>
</dbReference>
<keyword evidence="2" id="KW-0479">Metal-binding</keyword>
<feature type="binding site" evidence="2">
    <location>
        <position position="67"/>
    </location>
    <ligand>
        <name>Fe cation</name>
        <dbReference type="ChEBI" id="CHEBI:24875"/>
        <label>2</label>
    </ligand>
</feature>
<evidence type="ECO:0000313" key="3">
    <source>
        <dbReference type="EMBL" id="ACU91444.1"/>
    </source>
</evidence>
<feature type="binding site" evidence="2">
    <location>
        <position position="8"/>
    </location>
    <ligand>
        <name>Fe cation</name>
        <dbReference type="ChEBI" id="CHEBI:24875"/>
        <label>1</label>
    </ligand>
</feature>
<dbReference type="AlphaFoldDB" id="C7LPW2"/>
<feature type="binding site" evidence="2">
    <location>
        <position position="176"/>
    </location>
    <ligand>
        <name>Fe cation</name>
        <dbReference type="ChEBI" id="CHEBI:24875"/>
        <label>2</label>
    </ligand>
</feature>
<organism evidence="3 4">
    <name type="scientific">Desulfomicrobium baculatum (strain DSM 4028 / VKM B-1378 / X)</name>
    <name type="common">Desulfovibrio baculatus</name>
    <dbReference type="NCBI Taxonomy" id="525897"/>
    <lineage>
        <taxon>Bacteria</taxon>
        <taxon>Pseudomonadati</taxon>
        <taxon>Thermodesulfobacteriota</taxon>
        <taxon>Desulfovibrionia</taxon>
        <taxon>Desulfovibrionales</taxon>
        <taxon>Desulfomicrobiaceae</taxon>
        <taxon>Desulfomicrobium</taxon>
    </lineage>
</organism>
<dbReference type="OrthoDB" id="9801109at2"/>
<feature type="binding site" evidence="2">
    <location>
        <position position="39"/>
    </location>
    <ligand>
        <name>Fe cation</name>
        <dbReference type="ChEBI" id="CHEBI:24875"/>
        <label>1</label>
    </ligand>
</feature>
<feature type="active site" description="Proton donor" evidence="1">
    <location>
        <position position="68"/>
    </location>
</feature>
<dbReference type="eggNOG" id="COG1692">
    <property type="taxonomic scope" value="Bacteria"/>
</dbReference>
<dbReference type="EMBL" id="CP001629">
    <property type="protein sequence ID" value="ACU91444.1"/>
    <property type="molecule type" value="Genomic_DNA"/>
</dbReference>
<name>C7LPW2_DESBD</name>
<proteinExistence type="predicted"/>
<dbReference type="Pfam" id="PF13277">
    <property type="entry name" value="YmdB"/>
    <property type="match status" value="1"/>
</dbReference>